<dbReference type="InterPro" id="IPR010982">
    <property type="entry name" value="Lambda_DNA-bd_dom_sf"/>
</dbReference>
<dbReference type="KEGG" id="dti:Desti_4204"/>
<name>I4CBA0_DESTA</name>
<dbReference type="InterPro" id="IPR027417">
    <property type="entry name" value="P-loop_NTPase"/>
</dbReference>
<dbReference type="InterPro" id="IPR011051">
    <property type="entry name" value="RmlC_Cupin_sf"/>
</dbReference>
<dbReference type="RefSeq" id="WP_014811962.1">
    <property type="nucleotide sequence ID" value="NC_018025.1"/>
</dbReference>
<dbReference type="Pfam" id="PF07883">
    <property type="entry name" value="Cupin_2"/>
    <property type="match status" value="1"/>
</dbReference>
<sequence>MSAAKPGKQRVASGVSQLDRLLGGLFIGDNVVWHDDAGSLASVFCLNFIQASQSQNKPIIYVTFDRSPRNLLERLGPLADYPGLTILDCFTWGKGSGSDVFLRFYKDVEAEWPCRIVRVEEPRQVDQVMDALYGIHASMAGDVRFVFESLTGMQDLWGGEDHVLNFYTHSCPRLYELNTIAYWILEKNAHSSRLRAHINQIAQVSIELSIKRGTTSLTILKAERRSLDNLHKPFNYWTKDLTIVFEDEKRSSGKIELGLRLKEVRSKRGLSQTELAKLVGVTPSTISQVESNLIYPSLPALVKMAEVLSVEVSSFFQAKTEMGKRLVFPATEASVVKLSDMPEETIIAKLLTPVDFDAKAEPYLIEIAPEAKLPSHFFIHKGEEIGYVLSGKLQMTVEKAVHKLRSGDVVYLASEMPTQWSNPGPGTAKLLWIKIR</sequence>
<feature type="domain" description="HTH cro/C1-type" evidence="2">
    <location>
        <begin position="261"/>
        <end position="315"/>
    </location>
</feature>
<dbReference type="SUPFAM" id="SSF51182">
    <property type="entry name" value="RmlC-like cupins"/>
    <property type="match status" value="1"/>
</dbReference>
<dbReference type="PANTHER" id="PTHR46797:SF2">
    <property type="entry name" value="TRANSCRIPTIONAL REGULATOR"/>
    <property type="match status" value="1"/>
</dbReference>
<organism evidence="3 4">
    <name type="scientific">Desulfomonile tiedjei (strain ATCC 49306 / DSM 6799 / DCB-1)</name>
    <dbReference type="NCBI Taxonomy" id="706587"/>
    <lineage>
        <taxon>Bacteria</taxon>
        <taxon>Pseudomonadati</taxon>
        <taxon>Thermodesulfobacteriota</taxon>
        <taxon>Desulfomonilia</taxon>
        <taxon>Desulfomonilales</taxon>
        <taxon>Desulfomonilaceae</taxon>
        <taxon>Desulfomonile</taxon>
    </lineage>
</organism>
<dbReference type="InterPro" id="IPR050807">
    <property type="entry name" value="TransReg_Diox_bact_type"/>
</dbReference>
<dbReference type="eggNOG" id="COG0467">
    <property type="taxonomic scope" value="Bacteria"/>
</dbReference>
<dbReference type="Gene3D" id="1.10.260.40">
    <property type="entry name" value="lambda repressor-like DNA-binding domains"/>
    <property type="match status" value="1"/>
</dbReference>
<dbReference type="eggNOG" id="COG1476">
    <property type="taxonomic scope" value="Bacteria"/>
</dbReference>
<dbReference type="Gene3D" id="3.40.50.300">
    <property type="entry name" value="P-loop containing nucleotide triphosphate hydrolases"/>
    <property type="match status" value="1"/>
</dbReference>
<dbReference type="Pfam" id="PF01381">
    <property type="entry name" value="HTH_3"/>
    <property type="match status" value="1"/>
</dbReference>
<evidence type="ECO:0000256" key="1">
    <source>
        <dbReference type="ARBA" id="ARBA00023125"/>
    </source>
</evidence>
<dbReference type="InterPro" id="IPR013096">
    <property type="entry name" value="Cupin_2"/>
</dbReference>
<dbReference type="SUPFAM" id="SSF47413">
    <property type="entry name" value="lambda repressor-like DNA-binding domains"/>
    <property type="match status" value="1"/>
</dbReference>
<evidence type="ECO:0000313" key="4">
    <source>
        <dbReference type="Proteomes" id="UP000006055"/>
    </source>
</evidence>
<dbReference type="PANTHER" id="PTHR46797">
    <property type="entry name" value="HTH-TYPE TRANSCRIPTIONAL REGULATOR"/>
    <property type="match status" value="1"/>
</dbReference>
<proteinExistence type="predicted"/>
<dbReference type="SUPFAM" id="SSF52540">
    <property type="entry name" value="P-loop containing nucleoside triphosphate hydrolases"/>
    <property type="match status" value="1"/>
</dbReference>
<dbReference type="Gene3D" id="2.60.120.10">
    <property type="entry name" value="Jelly Rolls"/>
    <property type="match status" value="1"/>
</dbReference>
<dbReference type="Proteomes" id="UP000006055">
    <property type="component" value="Chromosome"/>
</dbReference>
<dbReference type="GO" id="GO:0003677">
    <property type="term" value="F:DNA binding"/>
    <property type="evidence" value="ECO:0007669"/>
    <property type="project" value="UniProtKB-KW"/>
</dbReference>
<evidence type="ECO:0000313" key="3">
    <source>
        <dbReference type="EMBL" id="AFM26841.1"/>
    </source>
</evidence>
<dbReference type="GO" id="GO:0003700">
    <property type="term" value="F:DNA-binding transcription factor activity"/>
    <property type="evidence" value="ECO:0007669"/>
    <property type="project" value="TreeGrafter"/>
</dbReference>
<dbReference type="PATRIC" id="fig|706587.4.peg.4766"/>
<dbReference type="STRING" id="706587.Desti_4204"/>
<accession>I4CBA0</accession>
<dbReference type="AlphaFoldDB" id="I4CBA0"/>
<dbReference type="SMART" id="SM00530">
    <property type="entry name" value="HTH_XRE"/>
    <property type="match status" value="1"/>
</dbReference>
<evidence type="ECO:0000259" key="2">
    <source>
        <dbReference type="PROSITE" id="PS50943"/>
    </source>
</evidence>
<dbReference type="InterPro" id="IPR014710">
    <property type="entry name" value="RmlC-like_jellyroll"/>
</dbReference>
<dbReference type="HOGENOM" id="CLU_628111_0_0_7"/>
<dbReference type="InterPro" id="IPR001387">
    <property type="entry name" value="Cro/C1-type_HTH"/>
</dbReference>
<gene>
    <name evidence="3" type="ordered locus">Desti_4204</name>
</gene>
<keyword evidence="4" id="KW-1185">Reference proteome</keyword>
<dbReference type="OrthoDB" id="9812167at2"/>
<protein>
    <submittedName>
        <fullName evidence="3">Putative transcriptional regulator</fullName>
    </submittedName>
</protein>
<dbReference type="CDD" id="cd00093">
    <property type="entry name" value="HTH_XRE"/>
    <property type="match status" value="1"/>
</dbReference>
<dbReference type="eggNOG" id="COG1917">
    <property type="taxonomic scope" value="Bacteria"/>
</dbReference>
<dbReference type="EMBL" id="CP003360">
    <property type="protein sequence ID" value="AFM26841.1"/>
    <property type="molecule type" value="Genomic_DNA"/>
</dbReference>
<dbReference type="CDD" id="cd02209">
    <property type="entry name" value="cupin_XRE_C"/>
    <property type="match status" value="1"/>
</dbReference>
<dbReference type="GO" id="GO:0005829">
    <property type="term" value="C:cytosol"/>
    <property type="evidence" value="ECO:0007669"/>
    <property type="project" value="TreeGrafter"/>
</dbReference>
<keyword evidence="1" id="KW-0238">DNA-binding</keyword>
<dbReference type="PROSITE" id="PS50943">
    <property type="entry name" value="HTH_CROC1"/>
    <property type="match status" value="1"/>
</dbReference>
<reference evidence="4" key="1">
    <citation type="submission" date="2012-06" db="EMBL/GenBank/DDBJ databases">
        <title>Complete sequence of chromosome of Desulfomonile tiedjei DSM 6799.</title>
        <authorList>
            <person name="Lucas S."/>
            <person name="Copeland A."/>
            <person name="Lapidus A."/>
            <person name="Glavina del Rio T."/>
            <person name="Dalin E."/>
            <person name="Tice H."/>
            <person name="Bruce D."/>
            <person name="Goodwin L."/>
            <person name="Pitluck S."/>
            <person name="Peters L."/>
            <person name="Ovchinnikova G."/>
            <person name="Zeytun A."/>
            <person name="Lu M."/>
            <person name="Kyrpides N."/>
            <person name="Mavromatis K."/>
            <person name="Ivanova N."/>
            <person name="Brettin T."/>
            <person name="Detter J.C."/>
            <person name="Han C."/>
            <person name="Larimer F."/>
            <person name="Land M."/>
            <person name="Hauser L."/>
            <person name="Markowitz V."/>
            <person name="Cheng J.-F."/>
            <person name="Hugenholtz P."/>
            <person name="Woyke T."/>
            <person name="Wu D."/>
            <person name="Spring S."/>
            <person name="Schroeder M."/>
            <person name="Brambilla E."/>
            <person name="Klenk H.-P."/>
            <person name="Eisen J.A."/>
        </authorList>
    </citation>
    <scope>NUCLEOTIDE SEQUENCE [LARGE SCALE GENOMIC DNA]</scope>
    <source>
        <strain evidence="4">ATCC 49306 / DSM 6799 / DCB-1</strain>
    </source>
</reference>